<dbReference type="SMART" id="SM00704">
    <property type="entry name" value="ZnF_CDGSH"/>
    <property type="match status" value="1"/>
</dbReference>
<evidence type="ECO:0000256" key="5">
    <source>
        <dbReference type="ARBA" id="ARBA00023014"/>
    </source>
</evidence>
<dbReference type="Proteomes" id="UP000790347">
    <property type="component" value="Unassembled WGS sequence"/>
</dbReference>
<proteinExistence type="inferred from homology"/>
<dbReference type="Gene3D" id="3.40.5.90">
    <property type="entry name" value="CDGSH iron-sulfur domain, mitoNEET-type"/>
    <property type="match status" value="1"/>
</dbReference>
<evidence type="ECO:0000256" key="3">
    <source>
        <dbReference type="ARBA" id="ARBA00022723"/>
    </source>
</evidence>
<name>A0A922HQF1_DERFA</name>
<dbReference type="InterPro" id="IPR018967">
    <property type="entry name" value="FeS-contain_CDGSH-typ"/>
</dbReference>
<dbReference type="InterPro" id="IPR042216">
    <property type="entry name" value="MitoNEET_CISD"/>
</dbReference>
<keyword evidence="5 6" id="KW-0411">Iron-sulfur</keyword>
<keyword evidence="6" id="KW-0256">Endoplasmic reticulum</keyword>
<evidence type="ECO:0000313" key="10">
    <source>
        <dbReference type="EMBL" id="KAH9502095.1"/>
    </source>
</evidence>
<evidence type="ECO:0000256" key="4">
    <source>
        <dbReference type="ARBA" id="ARBA00023004"/>
    </source>
</evidence>
<evidence type="ECO:0000259" key="9">
    <source>
        <dbReference type="SMART" id="SM00704"/>
    </source>
</evidence>
<dbReference type="Pfam" id="PF09360">
    <property type="entry name" value="zf-CDGSH"/>
    <property type="match status" value="1"/>
</dbReference>
<feature type="domain" description="Iron-binding zinc finger CDGSH type" evidence="9">
    <location>
        <begin position="298"/>
        <end position="334"/>
    </location>
</feature>
<gene>
    <name evidence="10" type="primary">CISD2_1</name>
    <name evidence="10" type="ORF">DERF_012891</name>
</gene>
<dbReference type="GO" id="GO:0005741">
    <property type="term" value="C:mitochondrial outer membrane"/>
    <property type="evidence" value="ECO:0007669"/>
    <property type="project" value="TreeGrafter"/>
</dbReference>
<comment type="subcellular location">
    <subcellularLocation>
        <location evidence="6">Endoplasmic reticulum membrane</location>
        <topology evidence="6">Single-pass membrane protein</topology>
    </subcellularLocation>
</comment>
<feature type="region of interest" description="Disordered" evidence="8">
    <location>
        <begin position="413"/>
        <end position="432"/>
    </location>
</feature>
<dbReference type="GO" id="GO:0010506">
    <property type="term" value="P:regulation of autophagy"/>
    <property type="evidence" value="ECO:0007669"/>
    <property type="project" value="UniProtKB-UniRule"/>
</dbReference>
<evidence type="ECO:0000313" key="11">
    <source>
        <dbReference type="Proteomes" id="UP000790347"/>
    </source>
</evidence>
<feature type="coiled-coil region" evidence="7">
    <location>
        <begin position="123"/>
        <end position="150"/>
    </location>
</feature>
<dbReference type="PANTHER" id="PTHR13680">
    <property type="entry name" value="CDGSH IRON-SULFUR DOMAIN-CONTAINING PROTEIN 1"/>
    <property type="match status" value="1"/>
</dbReference>
<reference evidence="10" key="1">
    <citation type="submission" date="2013-05" db="EMBL/GenBank/DDBJ databases">
        <authorList>
            <person name="Yim A.K.Y."/>
            <person name="Chan T.F."/>
            <person name="Ji K.M."/>
            <person name="Liu X.Y."/>
            <person name="Zhou J.W."/>
            <person name="Li R.Q."/>
            <person name="Yang K.Y."/>
            <person name="Li J."/>
            <person name="Li M."/>
            <person name="Law P.T.W."/>
            <person name="Wu Y.L."/>
            <person name="Cai Z.L."/>
            <person name="Qin H."/>
            <person name="Bao Y."/>
            <person name="Leung R.K.K."/>
            <person name="Ng P.K.S."/>
            <person name="Zou J."/>
            <person name="Zhong X.J."/>
            <person name="Ran P.X."/>
            <person name="Zhong N.S."/>
            <person name="Liu Z.G."/>
            <person name="Tsui S.K.W."/>
        </authorList>
    </citation>
    <scope>NUCLEOTIDE SEQUENCE</scope>
    <source>
        <strain evidence="10">Derf</strain>
        <tissue evidence="10">Whole organism</tissue>
    </source>
</reference>
<organism evidence="10 11">
    <name type="scientific">Dermatophagoides farinae</name>
    <name type="common">American house dust mite</name>
    <dbReference type="NCBI Taxonomy" id="6954"/>
    <lineage>
        <taxon>Eukaryota</taxon>
        <taxon>Metazoa</taxon>
        <taxon>Ecdysozoa</taxon>
        <taxon>Arthropoda</taxon>
        <taxon>Chelicerata</taxon>
        <taxon>Arachnida</taxon>
        <taxon>Acari</taxon>
        <taxon>Acariformes</taxon>
        <taxon>Sarcoptiformes</taxon>
        <taxon>Astigmata</taxon>
        <taxon>Psoroptidia</taxon>
        <taxon>Analgoidea</taxon>
        <taxon>Pyroglyphidae</taxon>
        <taxon>Dermatophagoidinae</taxon>
        <taxon>Dermatophagoides</taxon>
    </lineage>
</organism>
<keyword evidence="3 6" id="KW-0479">Metal-binding</keyword>
<feature type="region of interest" description="Disordered" evidence="8">
    <location>
        <begin position="332"/>
        <end position="402"/>
    </location>
</feature>
<evidence type="ECO:0000256" key="8">
    <source>
        <dbReference type="SAM" id="MobiDB-lite"/>
    </source>
</evidence>
<comment type="caution">
    <text evidence="10">The sequence shown here is derived from an EMBL/GenBank/DDBJ whole genome shotgun (WGS) entry which is preliminary data.</text>
</comment>
<accession>A0A922HQF1</accession>
<dbReference type="GO" id="GO:0046872">
    <property type="term" value="F:metal ion binding"/>
    <property type="evidence" value="ECO:0007669"/>
    <property type="project" value="UniProtKB-UniRule"/>
</dbReference>
<dbReference type="InterPro" id="IPR045131">
    <property type="entry name" value="CISD1/2"/>
</dbReference>
<protein>
    <recommendedName>
        <fullName evidence="6">CDGSH iron-sulfur domain-containing protein 2 homologue</fullName>
    </recommendedName>
</protein>
<dbReference type="GO" id="GO:0051537">
    <property type="term" value="F:2 iron, 2 sulfur cluster binding"/>
    <property type="evidence" value="ECO:0007669"/>
    <property type="project" value="UniProtKB-UniRule"/>
</dbReference>
<feature type="compositionally biased region" description="Low complexity" evidence="8">
    <location>
        <begin position="369"/>
        <end position="401"/>
    </location>
</feature>
<dbReference type="GO" id="GO:0005789">
    <property type="term" value="C:endoplasmic reticulum membrane"/>
    <property type="evidence" value="ECO:0007669"/>
    <property type="project" value="UniProtKB-SubCell"/>
</dbReference>
<reference evidence="10" key="2">
    <citation type="journal article" date="2022" name="Res Sq">
        <title>Comparative Genomics Reveals Insights into the Divergent Evolution of Astigmatic Mites and Household Pest Adaptations.</title>
        <authorList>
            <person name="Xiong Q."/>
            <person name="Wan A.T.-Y."/>
            <person name="Liu X.-Y."/>
            <person name="Fung C.S.-H."/>
            <person name="Xiao X."/>
            <person name="Malainual N."/>
            <person name="Hou J."/>
            <person name="Wang L."/>
            <person name="Wang M."/>
            <person name="Yang K."/>
            <person name="Cui Y."/>
            <person name="Leung E."/>
            <person name="Nong W."/>
            <person name="Shin S.-K."/>
            <person name="Au S."/>
            <person name="Jeong K.Y."/>
            <person name="Chew F.T."/>
            <person name="Hui J."/>
            <person name="Leung T.F."/>
            <person name="Tungtrongchitr A."/>
            <person name="Zhong N."/>
            <person name="Liu Z."/>
            <person name="Tsui S."/>
        </authorList>
    </citation>
    <scope>NUCLEOTIDE SEQUENCE</scope>
    <source>
        <strain evidence="10">Derf</strain>
        <tissue evidence="10">Whole organism</tissue>
    </source>
</reference>
<evidence type="ECO:0000256" key="6">
    <source>
        <dbReference type="RuleBase" id="RU369084"/>
    </source>
</evidence>
<comment type="similarity">
    <text evidence="1 6">Belongs to the CISD protein family. CISD2 subfamily.</text>
</comment>
<keyword evidence="4 6" id="KW-0408">Iron</keyword>
<keyword evidence="11" id="KW-1185">Reference proteome</keyword>
<dbReference type="PANTHER" id="PTHR13680:SF5">
    <property type="entry name" value="CDGSH IRON-SULFUR DOMAIN-CONTAINING PROTEIN 1"/>
    <property type="match status" value="1"/>
</dbReference>
<keyword evidence="7" id="KW-0175">Coiled coil</keyword>
<evidence type="ECO:0000256" key="2">
    <source>
        <dbReference type="ARBA" id="ARBA00022714"/>
    </source>
</evidence>
<comment type="cofactor">
    <cofactor evidence="6">
        <name>[2Fe-2S] cluster</name>
        <dbReference type="ChEBI" id="CHEBI:190135"/>
    </cofactor>
    <text evidence="6">Binds 1 [2Fe-2S] cluster.</text>
</comment>
<evidence type="ECO:0000256" key="7">
    <source>
        <dbReference type="SAM" id="Coils"/>
    </source>
</evidence>
<keyword evidence="2 6" id="KW-0001">2Fe-2S</keyword>
<evidence type="ECO:0000256" key="1">
    <source>
        <dbReference type="ARBA" id="ARBA00008624"/>
    </source>
</evidence>
<sequence>MWAFQSLRSSSSTVDSFSLFHLIMHGQIFCSQSSSSIRTYLPWICTSLAIGYAAYLHYRSRCNRKRIQMNLDKKHARSCEVNIDDIDRNPIESSLKPDNNIEVVRGEINLDDYEEYLIEIDEESDADNDVDQKEENLENLELNDNDDQLEMKPTTCPNDDNNIVKEVKFDDAIVTILPEPETIKERRESFVSQMNAIHESNIEPNSFRQQQQLAQPLIKRKRYSLKGDIDDLAFDIFCFDEMPIIRQEFNSKIHVDDDDDDLNEEILDELLRRWRHLSADLKDEYHSKATLLIISFDFLPFKKDTTEKKISYCRCWKSKTFPLCDGEHKCHNQSDQPTLGGSGAGGGSSSATGSNGSDDFDDQLVKIDSSAAGSSLSSSNNNNTTTTPIRSSNVNVNNNNNLSDEQLSSLEMIDDDNNFTTFNNDKQQQPKQ</sequence>
<dbReference type="AlphaFoldDB" id="A0A922HQF1"/>
<dbReference type="EMBL" id="ASGP02000006">
    <property type="protein sequence ID" value="KAH9502095.1"/>
    <property type="molecule type" value="Genomic_DNA"/>
</dbReference>